<protein>
    <submittedName>
        <fullName evidence="3">Uncharacterized protein</fullName>
    </submittedName>
</protein>
<keyword evidence="1" id="KW-1133">Transmembrane helix</keyword>
<gene>
    <name evidence="3" type="ORF">G4D64_00425</name>
    <name evidence="2" type="ORF">H1Z61_00425</name>
</gene>
<dbReference type="EMBL" id="JAAIWN010000001">
    <property type="protein sequence ID" value="NEY80009.1"/>
    <property type="molecule type" value="Genomic_DNA"/>
</dbReference>
<evidence type="ECO:0000313" key="2">
    <source>
        <dbReference type="EMBL" id="MBA4535633.1"/>
    </source>
</evidence>
<evidence type="ECO:0000313" key="5">
    <source>
        <dbReference type="Proteomes" id="UP000570010"/>
    </source>
</evidence>
<dbReference type="AlphaFoldDB" id="A0A6B3VPY2"/>
<accession>A0A6B3VPY2</accession>
<dbReference type="EMBL" id="JACEIO010000001">
    <property type="protein sequence ID" value="MBA4535633.1"/>
    <property type="molecule type" value="Genomic_DNA"/>
</dbReference>
<organism evidence="3 4">
    <name type="scientific">Bacillus aquiflavi</name>
    <dbReference type="NCBI Taxonomy" id="2672567"/>
    <lineage>
        <taxon>Bacteria</taxon>
        <taxon>Bacillati</taxon>
        <taxon>Bacillota</taxon>
        <taxon>Bacilli</taxon>
        <taxon>Bacillales</taxon>
        <taxon>Bacillaceae</taxon>
        <taxon>Bacillus</taxon>
    </lineage>
</organism>
<dbReference type="Proteomes" id="UP000570010">
    <property type="component" value="Unassembled WGS sequence"/>
</dbReference>
<name>A0A6B3VPY2_9BACI</name>
<proteinExistence type="predicted"/>
<comment type="caution">
    <text evidence="3">The sequence shown here is derived from an EMBL/GenBank/DDBJ whole genome shotgun (WGS) entry which is preliminary data.</text>
</comment>
<evidence type="ECO:0000313" key="3">
    <source>
        <dbReference type="EMBL" id="NEY80009.1"/>
    </source>
</evidence>
<keyword evidence="4" id="KW-1185">Reference proteome</keyword>
<evidence type="ECO:0000313" key="4">
    <source>
        <dbReference type="Proteomes" id="UP000472971"/>
    </source>
</evidence>
<reference evidence="3 4" key="1">
    <citation type="submission" date="2020-02" db="EMBL/GenBank/DDBJ databases">
        <title>Bacillus aquiflavi sp. nov., isolated from yellow water of strong flavor Chinese baijiu in Yibin region of China.</title>
        <authorList>
            <person name="Xie J."/>
        </authorList>
    </citation>
    <scope>NUCLEOTIDE SEQUENCE [LARGE SCALE GENOMIC DNA]</scope>
    <source>
        <strain evidence="3 4">3H-10</strain>
    </source>
</reference>
<feature type="transmembrane region" description="Helical" evidence="1">
    <location>
        <begin position="7"/>
        <end position="26"/>
    </location>
</feature>
<evidence type="ECO:0000256" key="1">
    <source>
        <dbReference type="SAM" id="Phobius"/>
    </source>
</evidence>
<keyword evidence="1" id="KW-0812">Transmembrane</keyword>
<feature type="transmembrane region" description="Helical" evidence="1">
    <location>
        <begin position="32"/>
        <end position="51"/>
    </location>
</feature>
<reference evidence="2 5" key="2">
    <citation type="submission" date="2020-07" db="EMBL/GenBank/DDBJ databases">
        <authorList>
            <person name="Feng H."/>
        </authorList>
    </citation>
    <scope>NUCLEOTIDE SEQUENCE [LARGE SCALE GENOMIC DNA]</scope>
    <source>
        <strain evidence="2">S-12</strain>
        <strain evidence="5">s-12</strain>
    </source>
</reference>
<dbReference type="RefSeq" id="WP_163238944.1">
    <property type="nucleotide sequence ID" value="NZ_CP082780.1"/>
</dbReference>
<sequence length="68" mass="7952">MPKNITQILLVGSIVFPIIGFIMLFVHFLFSIFLFSIAGLMLFSVFMLLIIDRIKEKEEDDKNDYSDY</sequence>
<keyword evidence="1" id="KW-0472">Membrane</keyword>
<dbReference type="Proteomes" id="UP000472971">
    <property type="component" value="Unassembled WGS sequence"/>
</dbReference>